<dbReference type="Proteomes" id="UP000566819">
    <property type="component" value="Unassembled WGS sequence"/>
</dbReference>
<proteinExistence type="predicted"/>
<feature type="region of interest" description="Disordered" evidence="1">
    <location>
        <begin position="97"/>
        <end position="122"/>
    </location>
</feature>
<keyword evidence="3" id="KW-1185">Reference proteome</keyword>
<protein>
    <submittedName>
        <fullName evidence="2">Uncharacterized protein</fullName>
    </submittedName>
</protein>
<organism evidence="2 3">
    <name type="scientific">Cudoniella acicularis</name>
    <dbReference type="NCBI Taxonomy" id="354080"/>
    <lineage>
        <taxon>Eukaryota</taxon>
        <taxon>Fungi</taxon>
        <taxon>Dikarya</taxon>
        <taxon>Ascomycota</taxon>
        <taxon>Pezizomycotina</taxon>
        <taxon>Leotiomycetes</taxon>
        <taxon>Helotiales</taxon>
        <taxon>Tricladiaceae</taxon>
        <taxon>Cudoniella</taxon>
    </lineage>
</organism>
<gene>
    <name evidence="2" type="ORF">G7Y89_g4096</name>
</gene>
<evidence type="ECO:0000256" key="1">
    <source>
        <dbReference type="SAM" id="MobiDB-lite"/>
    </source>
</evidence>
<accession>A0A8H4W4L2</accession>
<comment type="caution">
    <text evidence="2">The sequence shown here is derived from an EMBL/GenBank/DDBJ whole genome shotgun (WGS) entry which is preliminary data.</text>
</comment>
<sequence length="188" mass="21835">MVKRPRDYEDQRNNLEAGMLAMVMGKSRCRSYLRQYEVGASRGRRVANAKSTRNLKSHADNRYHLQLQIETASPSTNRTLFRDTTIQPSRYTAHRVQRGNNATAEENRHRERLGHHQQTKEPQRIVTEVHHHKHNPDHNHNHNRTDTNTPNDTVARSHNNCDLLRPCQHDLKALNSCAILLRPASEFS</sequence>
<name>A0A8H4W4L2_9HELO</name>
<dbReference type="AlphaFoldDB" id="A0A8H4W4L2"/>
<evidence type="ECO:0000313" key="2">
    <source>
        <dbReference type="EMBL" id="KAF4634003.1"/>
    </source>
</evidence>
<reference evidence="2 3" key="1">
    <citation type="submission" date="2020-03" db="EMBL/GenBank/DDBJ databases">
        <title>Draft Genome Sequence of Cudoniella acicularis.</title>
        <authorList>
            <person name="Buettner E."/>
            <person name="Kellner H."/>
        </authorList>
    </citation>
    <scope>NUCLEOTIDE SEQUENCE [LARGE SCALE GENOMIC DNA]</scope>
    <source>
        <strain evidence="2 3">DSM 108380</strain>
    </source>
</reference>
<evidence type="ECO:0000313" key="3">
    <source>
        <dbReference type="Proteomes" id="UP000566819"/>
    </source>
</evidence>
<dbReference type="EMBL" id="JAAMPI010000215">
    <property type="protein sequence ID" value="KAF4634003.1"/>
    <property type="molecule type" value="Genomic_DNA"/>
</dbReference>